<accession>A0A6J5RLK8</accession>
<dbReference type="EMBL" id="LR797210">
    <property type="protein sequence ID" value="CAB4194491.1"/>
    <property type="molecule type" value="Genomic_DNA"/>
</dbReference>
<evidence type="ECO:0000313" key="1">
    <source>
        <dbReference type="EMBL" id="CAB4194491.1"/>
    </source>
</evidence>
<organism evidence="1">
    <name type="scientific">uncultured Caudovirales phage</name>
    <dbReference type="NCBI Taxonomy" id="2100421"/>
    <lineage>
        <taxon>Viruses</taxon>
        <taxon>Duplodnaviria</taxon>
        <taxon>Heunggongvirae</taxon>
        <taxon>Uroviricota</taxon>
        <taxon>Caudoviricetes</taxon>
        <taxon>Peduoviridae</taxon>
        <taxon>Maltschvirus</taxon>
        <taxon>Maltschvirus maltsch</taxon>
    </lineage>
</organism>
<sequence length="317" mass="34883">MLTSLKFCAGSVSRKDILLDLKHFLIENGRVSGFNGMLALSSPIPFDINCKPQAESLIKAVANCEDVIALAMTKAGRLSIKSGSFKASIVCVEGESAHVGPEGDRVDFDGDVLLKGLQTASPFVGSDASRPWANGVLIRDASLYATNNVTLVEYWLGSVFPCVVNLPRDAIREMLRIGEPPLYAQVTDRSVTFHYSGERWLRTQLYSTEWPDLRPVFDRPSRQQPLDKRLFEGLEAVKHFVDKFGSIYFVPDGIRTDAAEDEGACFDIPGFSHEGRYNAAMLSLLGPAVTTIDWSTYPGPCLFLGDRLRGAIIGMRK</sequence>
<reference evidence="1" key="1">
    <citation type="submission" date="2020-05" db="EMBL/GenBank/DDBJ databases">
        <authorList>
            <person name="Chiriac C."/>
            <person name="Salcher M."/>
            <person name="Ghai R."/>
            <person name="Kavagutti S V."/>
        </authorList>
    </citation>
    <scope>NUCLEOTIDE SEQUENCE</scope>
</reference>
<proteinExistence type="predicted"/>
<protein>
    <submittedName>
        <fullName evidence="1">Uncharacterized protein</fullName>
    </submittedName>
</protein>
<dbReference type="Gene3D" id="3.70.10.10">
    <property type="match status" value="1"/>
</dbReference>
<gene>
    <name evidence="1" type="ORF">UFOVP1254_86</name>
</gene>
<dbReference type="Gene3D" id="3.10.150.10">
    <property type="entry name" value="DNA Polymerase III, subunit A, domain 2"/>
    <property type="match status" value="1"/>
</dbReference>
<name>A0A6J5RLK8_9CAUD</name>